<proteinExistence type="predicted"/>
<evidence type="ECO:0000313" key="2">
    <source>
        <dbReference type="EMBL" id="WSE26900.1"/>
    </source>
</evidence>
<dbReference type="EMBL" id="CP142149">
    <property type="protein sequence ID" value="WSE26900.1"/>
    <property type="molecule type" value="Genomic_DNA"/>
</dbReference>
<feature type="domain" description="AB hydrolase-1" evidence="1">
    <location>
        <begin position="27"/>
        <end position="274"/>
    </location>
</feature>
<keyword evidence="2" id="KW-0378">Hydrolase</keyword>
<dbReference type="RefSeq" id="WP_326565891.1">
    <property type="nucleotide sequence ID" value="NZ_CP142149.1"/>
</dbReference>
<name>A0ABZ1HY66_9PSEU</name>
<dbReference type="GO" id="GO:0016787">
    <property type="term" value="F:hydrolase activity"/>
    <property type="evidence" value="ECO:0007669"/>
    <property type="project" value="UniProtKB-KW"/>
</dbReference>
<accession>A0ABZ1HY66</accession>
<dbReference type="Pfam" id="PF00561">
    <property type="entry name" value="Abhydrolase_1"/>
    <property type="match status" value="1"/>
</dbReference>
<gene>
    <name evidence="2" type="ORF">VSH64_28965</name>
</gene>
<dbReference type="InterPro" id="IPR029058">
    <property type="entry name" value="AB_hydrolase_fold"/>
</dbReference>
<organism evidence="2 3">
    <name type="scientific">Amycolatopsis rhabdoformis</name>
    <dbReference type="NCBI Taxonomy" id="1448059"/>
    <lineage>
        <taxon>Bacteria</taxon>
        <taxon>Bacillati</taxon>
        <taxon>Actinomycetota</taxon>
        <taxon>Actinomycetes</taxon>
        <taxon>Pseudonocardiales</taxon>
        <taxon>Pseudonocardiaceae</taxon>
        <taxon>Amycolatopsis</taxon>
    </lineage>
</organism>
<reference evidence="2 3" key="1">
    <citation type="journal article" date="2015" name="Int. J. Syst. Evol. Microbiol.">
        <title>Amycolatopsis rhabdoformis sp. nov., an actinomycete isolated from a tropical forest soil.</title>
        <authorList>
            <person name="Souza W.R."/>
            <person name="Silva R.E."/>
            <person name="Goodfellow M."/>
            <person name="Busarakam K."/>
            <person name="Figueiro F.S."/>
            <person name="Ferreira D."/>
            <person name="Rodrigues-Filho E."/>
            <person name="Moraes L.A.B."/>
            <person name="Zucchi T.D."/>
        </authorList>
    </citation>
    <scope>NUCLEOTIDE SEQUENCE [LARGE SCALE GENOMIC DNA]</scope>
    <source>
        <strain evidence="2 3">NCIMB 14900</strain>
    </source>
</reference>
<evidence type="ECO:0000313" key="3">
    <source>
        <dbReference type="Proteomes" id="UP001330812"/>
    </source>
</evidence>
<dbReference type="InterPro" id="IPR050471">
    <property type="entry name" value="AB_hydrolase"/>
</dbReference>
<dbReference type="Gene3D" id="3.40.50.1820">
    <property type="entry name" value="alpha/beta hydrolase"/>
    <property type="match status" value="1"/>
</dbReference>
<dbReference type="PANTHER" id="PTHR43433:SF5">
    <property type="entry name" value="AB HYDROLASE-1 DOMAIN-CONTAINING PROTEIN"/>
    <property type="match status" value="1"/>
</dbReference>
<evidence type="ECO:0000259" key="1">
    <source>
        <dbReference type="Pfam" id="PF00561"/>
    </source>
</evidence>
<dbReference type="PANTHER" id="PTHR43433">
    <property type="entry name" value="HYDROLASE, ALPHA/BETA FOLD FAMILY PROTEIN"/>
    <property type="match status" value="1"/>
</dbReference>
<dbReference type="PRINTS" id="PR00111">
    <property type="entry name" value="ABHYDROLASE"/>
</dbReference>
<protein>
    <submittedName>
        <fullName evidence="2">Alpha/beta fold hydrolase</fullName>
    </submittedName>
</protein>
<sequence length="292" mass="31180">MPEQRAHRIGPSGIDLAYERFGDPDDPPVLLIMGGGAQMINWPEQFCQALVDHHLHVIRFDNRDSGHSTRFDDAPVPDIAAAAGGDFATASYTLSDLAADTVGLLDHLGIASANLVGASLGGMIGQMVAIEHETRVRTLTSIMSTTGAPGVGEPDFTAFAELGQPPTTKDEFVDWQVRAMRISASPGFEFDESAVKDRAARTFDRGYSLLGMHRQAIATLASGDRTARLEQLTVPTLVIHGDADRMCDLSGGRATAAAIPGAELVVVPGMGHNLPRELWADFATRIADHVTK</sequence>
<dbReference type="SUPFAM" id="SSF53474">
    <property type="entry name" value="alpha/beta-Hydrolases"/>
    <property type="match status" value="1"/>
</dbReference>
<dbReference type="Proteomes" id="UP001330812">
    <property type="component" value="Chromosome"/>
</dbReference>
<dbReference type="InterPro" id="IPR000073">
    <property type="entry name" value="AB_hydrolase_1"/>
</dbReference>
<keyword evidence="3" id="KW-1185">Reference proteome</keyword>